<comment type="caution">
    <text evidence="2">The sequence shown here is derived from an EMBL/GenBank/DDBJ whole genome shotgun (WGS) entry which is preliminary data.</text>
</comment>
<name>A0A0M0F701_CELCE</name>
<gene>
    <name evidence="2" type="ORF">M768_20345</name>
</gene>
<dbReference type="PATRIC" id="fig|1350482.3.peg.2853"/>
<keyword evidence="3" id="KW-1185">Reference proteome</keyword>
<dbReference type="PROSITE" id="PS51186">
    <property type="entry name" value="GNAT"/>
    <property type="match status" value="1"/>
</dbReference>
<proteinExistence type="predicted"/>
<dbReference type="Proteomes" id="UP000037387">
    <property type="component" value="Unassembled WGS sequence"/>
</dbReference>
<evidence type="ECO:0000313" key="3">
    <source>
        <dbReference type="Proteomes" id="UP000037387"/>
    </source>
</evidence>
<dbReference type="EMBL" id="ATNL01000010">
    <property type="protein sequence ID" value="KON72946.1"/>
    <property type="molecule type" value="Genomic_DNA"/>
</dbReference>
<dbReference type="GO" id="GO:0016747">
    <property type="term" value="F:acyltransferase activity, transferring groups other than amino-acyl groups"/>
    <property type="evidence" value="ECO:0007669"/>
    <property type="project" value="InterPro"/>
</dbReference>
<dbReference type="AlphaFoldDB" id="A0A0M0F701"/>
<organism evidence="2 3">
    <name type="scientific">Cellulosimicrobium cellulans F16</name>
    <dbReference type="NCBI Taxonomy" id="1350482"/>
    <lineage>
        <taxon>Bacteria</taxon>
        <taxon>Bacillati</taxon>
        <taxon>Actinomycetota</taxon>
        <taxon>Actinomycetes</taxon>
        <taxon>Micrococcales</taxon>
        <taxon>Promicromonosporaceae</taxon>
        <taxon>Cellulosimicrobium</taxon>
    </lineage>
</organism>
<protein>
    <recommendedName>
        <fullName evidence="1">N-acetyltransferase domain-containing protein</fullName>
    </recommendedName>
</protein>
<evidence type="ECO:0000313" key="2">
    <source>
        <dbReference type="EMBL" id="KON72946.1"/>
    </source>
</evidence>
<sequence>MSDERMTSSPVRRLVPPTIDLAEAWHAAHSDWGPGLHEDGFGLGPETDVESAAGFEDWVAAVRATEAATLWWIVVEHDDGPDDVVGGIALRHPDHPTAERLGHVGYGVRPGARGQGHATWALERVLAVAAGVHGMSHADLVCEEGNRASASLIEKVGGVTWDRPHAGIVRYRVLLRPREVAGR</sequence>
<accession>A0A0M0F701</accession>
<feature type="domain" description="N-acetyltransferase" evidence="1">
    <location>
        <begin position="9"/>
        <end position="176"/>
    </location>
</feature>
<dbReference type="InterPro" id="IPR000182">
    <property type="entry name" value="GNAT_dom"/>
</dbReference>
<dbReference type="Pfam" id="PF13302">
    <property type="entry name" value="Acetyltransf_3"/>
    <property type="match status" value="1"/>
</dbReference>
<evidence type="ECO:0000259" key="1">
    <source>
        <dbReference type="PROSITE" id="PS51186"/>
    </source>
</evidence>
<dbReference type="SUPFAM" id="SSF55729">
    <property type="entry name" value="Acyl-CoA N-acyltransferases (Nat)"/>
    <property type="match status" value="1"/>
</dbReference>
<dbReference type="RefSeq" id="WP_053370908.1">
    <property type="nucleotide sequence ID" value="NZ_KQ435291.1"/>
</dbReference>
<dbReference type="InterPro" id="IPR016181">
    <property type="entry name" value="Acyl_CoA_acyltransferase"/>
</dbReference>
<reference evidence="2 3" key="1">
    <citation type="journal article" date="2015" name="Sci. Rep.">
        <title>Functional and structural properties of a novel cellulosome-like multienzyme complex: efficient glycoside hydrolysis of water-insoluble 7-xylosyl-10-deacetylpaclitaxel.</title>
        <authorList>
            <person name="Dou T.Y."/>
            <person name="Luan H.W."/>
            <person name="Ge G.B."/>
            <person name="Dong M.M."/>
            <person name="Zou H.F."/>
            <person name="He Y.Q."/>
            <person name="Cui P."/>
            <person name="Wang J.Y."/>
            <person name="Hao D.C."/>
            <person name="Yang S.L."/>
            <person name="Yang L."/>
        </authorList>
    </citation>
    <scope>NUCLEOTIDE SEQUENCE [LARGE SCALE GENOMIC DNA]</scope>
    <source>
        <strain evidence="2 3">F16</strain>
    </source>
</reference>
<dbReference type="Gene3D" id="3.40.630.30">
    <property type="match status" value="1"/>
</dbReference>